<dbReference type="Pfam" id="PF00753">
    <property type="entry name" value="Lactamase_B"/>
    <property type="match status" value="1"/>
</dbReference>
<dbReference type="Gene3D" id="3.90.79.10">
    <property type="entry name" value="Nucleoside Triphosphate Pyrophosphohydrolase"/>
    <property type="match status" value="1"/>
</dbReference>
<proteinExistence type="predicted"/>
<dbReference type="SUPFAM" id="SSF56281">
    <property type="entry name" value="Metallo-hydrolase/oxidoreductase"/>
    <property type="match status" value="1"/>
</dbReference>
<dbReference type="EMBL" id="PSPG01000007">
    <property type="protein sequence ID" value="PXF21539.1"/>
    <property type="molecule type" value="Genomic_DNA"/>
</dbReference>
<dbReference type="InterPro" id="IPR036866">
    <property type="entry name" value="RibonucZ/Hydroxyglut_hydro"/>
</dbReference>
<dbReference type="SMART" id="SM00849">
    <property type="entry name" value="Lactamase_B"/>
    <property type="match status" value="1"/>
</dbReference>
<dbReference type="Gene3D" id="3.60.15.10">
    <property type="entry name" value="Ribonuclease Z/Hydroxyacylglutathione hydrolase-like"/>
    <property type="match status" value="1"/>
</dbReference>
<comment type="caution">
    <text evidence="3">The sequence shown here is derived from an EMBL/GenBank/DDBJ whole genome shotgun (WGS) entry which is preliminary data.</text>
</comment>
<accession>A0A2V3HRX4</accession>
<reference evidence="3 4" key="1">
    <citation type="journal article" date="2015" name="Nat. Commun.">
        <title>Genomic and transcriptomic evidence for scavenging of diverse organic compounds by widespread deep-sea archaea.</title>
        <authorList>
            <person name="Li M."/>
            <person name="Baker B.J."/>
            <person name="Anantharaman K."/>
            <person name="Jain S."/>
            <person name="Breier J.A."/>
            <person name="Dick G.J."/>
        </authorList>
    </citation>
    <scope>NUCLEOTIDE SEQUENCE [LARGE SCALE GENOMIC DNA]</scope>
    <source>
        <strain evidence="3">Cayman_51_deep</strain>
    </source>
</reference>
<dbReference type="InterPro" id="IPR000086">
    <property type="entry name" value="NUDIX_hydrolase_dom"/>
</dbReference>
<feature type="region of interest" description="Disordered" evidence="1">
    <location>
        <begin position="1"/>
        <end position="23"/>
    </location>
</feature>
<dbReference type="PANTHER" id="PTHR23131">
    <property type="entry name" value="ENDORIBONUCLEASE LACTB2"/>
    <property type="match status" value="1"/>
</dbReference>
<organism evidence="3 4">
    <name type="scientific">Candidatus Thalassarchaeum betae</name>
    <dbReference type="NCBI Taxonomy" id="2599289"/>
    <lineage>
        <taxon>Archaea</taxon>
        <taxon>Methanobacteriati</taxon>
        <taxon>Thermoplasmatota</taxon>
        <taxon>Candidatus Poseidoniia</taxon>
        <taxon>Candidatus Poseidoniales</taxon>
        <taxon>Candidatus Thalassarchaeaceae</taxon>
        <taxon>Candidatus Thalassarchaeum</taxon>
    </lineage>
</organism>
<dbReference type="InterPro" id="IPR050662">
    <property type="entry name" value="Sec-metab_biosynth-thioest"/>
</dbReference>
<protein>
    <recommendedName>
        <fullName evidence="2">Nudix hydrolase domain-containing protein</fullName>
    </recommendedName>
</protein>
<dbReference type="Gene3D" id="1.10.10.10">
    <property type="entry name" value="Winged helix-like DNA-binding domain superfamily/Winged helix DNA-binding domain"/>
    <property type="match status" value="1"/>
</dbReference>
<dbReference type="PROSITE" id="PS51462">
    <property type="entry name" value="NUDIX"/>
    <property type="match status" value="1"/>
</dbReference>
<dbReference type="InterPro" id="IPR001279">
    <property type="entry name" value="Metallo-B-lactamas"/>
</dbReference>
<evidence type="ECO:0000313" key="3">
    <source>
        <dbReference type="EMBL" id="PXF21539.1"/>
    </source>
</evidence>
<dbReference type="InterPro" id="IPR036388">
    <property type="entry name" value="WH-like_DNA-bd_sf"/>
</dbReference>
<sequence>MGELPDGVELPRSEEGAPRPSASVMLSRERLGGHEILLGHRVSELPTFPDLWSFPGGGISRADRHAAPAHPEWLSERGGDRLAAFALLREMVEEVGIAPDGSGGFIEVSADVRKLVCNDKSGWLEAMESGRLSVEGFHCEVITERITPPQAPTRFHNLFFHVPIGSSDAQPSFPPGRSEFDEFRWWRPSDLLSSWEGNELRLPPPIVTLARDLVEAIGREGDLRSACDSLAADPPSGRHRFEFAPGVECVLIPTATLPPATHTNCYVLGERGGQRVVVDAAAKTDEAMEELALKIDEIRSDGSSIIATIFTHRHPDHIGDLNRISELYTAPIWASEQTHEVIPECDSDRVLREGDSFTLEGASGEVRWEVIESPGHCPGQICLVGHAGIVCGDNCSVVGTILVPSGEGDMGAYISGLERLRALKPKMLFPGHGPPVANPEKLLTHYIEHRKARQQRVLEAVREGNSNLADIASAAYSDTPDAHPLLAQDQALSHLKELQRAGQVEHDSGGYSAL</sequence>
<dbReference type="Proteomes" id="UP000248161">
    <property type="component" value="Unassembled WGS sequence"/>
</dbReference>
<gene>
    <name evidence="3" type="ORF">CXX69_03715</name>
</gene>
<feature type="domain" description="Nudix hydrolase" evidence="2">
    <location>
        <begin position="17"/>
        <end position="215"/>
    </location>
</feature>
<dbReference type="InterPro" id="IPR015797">
    <property type="entry name" value="NUDIX_hydrolase-like_dom_sf"/>
</dbReference>
<evidence type="ECO:0000313" key="4">
    <source>
        <dbReference type="Proteomes" id="UP000248161"/>
    </source>
</evidence>
<name>A0A2V3HRX4_9ARCH</name>
<dbReference type="AlphaFoldDB" id="A0A2V3HRX4"/>
<dbReference type="SUPFAM" id="SSF55811">
    <property type="entry name" value="Nudix"/>
    <property type="match status" value="1"/>
</dbReference>
<evidence type="ECO:0000256" key="1">
    <source>
        <dbReference type="SAM" id="MobiDB-lite"/>
    </source>
</evidence>
<evidence type="ECO:0000259" key="2">
    <source>
        <dbReference type="PROSITE" id="PS51462"/>
    </source>
</evidence>